<evidence type="ECO:0000313" key="4">
    <source>
        <dbReference type="Proteomes" id="UP000784294"/>
    </source>
</evidence>
<comment type="caution">
    <text evidence="3">The sequence shown here is derived from an EMBL/GenBank/DDBJ whole genome shotgun (WGS) entry which is preliminary data.</text>
</comment>
<organism evidence="3 4">
    <name type="scientific">Protopolystoma xenopodis</name>
    <dbReference type="NCBI Taxonomy" id="117903"/>
    <lineage>
        <taxon>Eukaryota</taxon>
        <taxon>Metazoa</taxon>
        <taxon>Spiralia</taxon>
        <taxon>Lophotrochozoa</taxon>
        <taxon>Platyhelminthes</taxon>
        <taxon>Monogenea</taxon>
        <taxon>Polyopisthocotylea</taxon>
        <taxon>Polystomatidea</taxon>
        <taxon>Polystomatidae</taxon>
        <taxon>Protopolystoma</taxon>
    </lineage>
</organism>
<dbReference type="Proteomes" id="UP000784294">
    <property type="component" value="Unassembled WGS sequence"/>
</dbReference>
<keyword evidence="4" id="KW-1185">Reference proteome</keyword>
<dbReference type="InterPro" id="IPR056335">
    <property type="entry name" value="BBS7_hairpin"/>
</dbReference>
<name>A0A448WAM2_9PLAT</name>
<gene>
    <name evidence="3" type="ORF">PXEA_LOCUS551</name>
</gene>
<reference evidence="3" key="1">
    <citation type="submission" date="2018-11" db="EMBL/GenBank/DDBJ databases">
        <authorList>
            <consortium name="Pathogen Informatics"/>
        </authorList>
    </citation>
    <scope>NUCLEOTIDE SEQUENCE</scope>
</reference>
<accession>A0A448WAM2</accession>
<evidence type="ECO:0000256" key="1">
    <source>
        <dbReference type="SAM" id="MobiDB-lite"/>
    </source>
</evidence>
<evidence type="ECO:0000259" key="2">
    <source>
        <dbReference type="Pfam" id="PF23349"/>
    </source>
</evidence>
<dbReference type="EMBL" id="CAAALY010001030">
    <property type="protein sequence ID" value="VEL07111.1"/>
    <property type="molecule type" value="Genomic_DNA"/>
</dbReference>
<feature type="domain" description="BBS7 helical hairpin" evidence="2">
    <location>
        <begin position="63"/>
        <end position="139"/>
    </location>
</feature>
<feature type="compositionally biased region" description="Polar residues" evidence="1">
    <location>
        <begin position="51"/>
        <end position="63"/>
    </location>
</feature>
<proteinExistence type="predicted"/>
<protein>
    <recommendedName>
        <fullName evidence="2">BBS7 helical hairpin domain-containing protein</fullName>
    </recommendedName>
</protein>
<evidence type="ECO:0000313" key="3">
    <source>
        <dbReference type="EMBL" id="VEL07111.1"/>
    </source>
</evidence>
<dbReference type="OrthoDB" id="414590at2759"/>
<sequence length="144" mass="16016">MLLLQQQVSLLDTLHEVLDGTELNIKDRSADVALLESTANSRGGPTGDGVNEQQGTGEEASDNSAELVTDCFELMNNESDIRAAWKKQQSSQLLERLYGSIVDLFVYKFHFQGVDARQQTESLLALLKSYDLDSVVNFFMDINP</sequence>
<dbReference type="AlphaFoldDB" id="A0A448WAM2"/>
<feature type="region of interest" description="Disordered" evidence="1">
    <location>
        <begin position="37"/>
        <end position="63"/>
    </location>
</feature>
<dbReference type="Pfam" id="PF23349">
    <property type="entry name" value="BBS7_hp"/>
    <property type="match status" value="1"/>
</dbReference>